<dbReference type="NCBIfam" id="NF038402">
    <property type="entry name" value="TroA_like"/>
    <property type="match status" value="1"/>
</dbReference>
<organism evidence="1">
    <name type="scientific">freshwater metagenome</name>
    <dbReference type="NCBI Taxonomy" id="449393"/>
    <lineage>
        <taxon>unclassified sequences</taxon>
        <taxon>metagenomes</taxon>
        <taxon>ecological metagenomes</taxon>
    </lineage>
</organism>
<reference evidence="1" key="1">
    <citation type="submission" date="2020-05" db="EMBL/GenBank/DDBJ databases">
        <authorList>
            <person name="Chiriac C."/>
            <person name="Salcher M."/>
            <person name="Ghai R."/>
            <person name="Kavagutti S V."/>
        </authorList>
    </citation>
    <scope>NUCLEOTIDE SEQUENCE</scope>
</reference>
<dbReference type="InterPro" id="IPR054828">
    <property type="entry name" value="Vit_B12_bind_prot"/>
</dbReference>
<dbReference type="InterPro" id="IPR050902">
    <property type="entry name" value="ABC_Transporter_SBP"/>
</dbReference>
<protein>
    <submittedName>
        <fullName evidence="1">Unannotated protein</fullName>
    </submittedName>
</protein>
<sequence length="264" mass="28391">MTAHLDDLGNTVTLTAIPARIVSLVPSLTEAMALSTSGVLIAATDWCSHPADLDVARIGGTKNPDVSAIAAMAPDLVVANAEENRREDLDSLRDAGLAVWVTDIRTVDQAFASMARLLEAIGATTTEWLDAARREWGDLPAVPDDERRRAIIPIWRRPWMHVGSDTYAGDVLRRLGIDNALAEAAERYPRIPLEELPAHELVVLPDEPYAFTPDDGPGCFAPVPCALVSGRLLTWYGPAMLGASATLLASLQETITGPSEPERP</sequence>
<name>A0A6J7CYQ9_9ZZZZ</name>
<dbReference type="PANTHER" id="PTHR30535:SF35">
    <property type="entry name" value="PERIPLASMIC BINDING PROTEIN"/>
    <property type="match status" value="1"/>
</dbReference>
<accession>A0A6J7CYQ9</accession>
<evidence type="ECO:0000313" key="1">
    <source>
        <dbReference type="EMBL" id="CAB4861744.1"/>
    </source>
</evidence>
<dbReference type="EMBL" id="CAFBLS010000018">
    <property type="protein sequence ID" value="CAB4861744.1"/>
    <property type="molecule type" value="Genomic_DNA"/>
</dbReference>
<dbReference type="Gene3D" id="3.40.50.1980">
    <property type="entry name" value="Nitrogenase molybdenum iron protein domain"/>
    <property type="match status" value="2"/>
</dbReference>
<proteinExistence type="predicted"/>
<dbReference type="SUPFAM" id="SSF53807">
    <property type="entry name" value="Helical backbone' metal receptor"/>
    <property type="match status" value="1"/>
</dbReference>
<dbReference type="PANTHER" id="PTHR30535">
    <property type="entry name" value="VITAMIN B12-BINDING PROTEIN"/>
    <property type="match status" value="1"/>
</dbReference>
<gene>
    <name evidence="1" type="ORF">UFOPK3402_00245</name>
</gene>
<dbReference type="AlphaFoldDB" id="A0A6J7CYQ9"/>